<evidence type="ECO:0000259" key="2">
    <source>
        <dbReference type="Pfam" id="PF20253"/>
    </source>
</evidence>
<evidence type="ECO:0000313" key="4">
    <source>
        <dbReference type="Proteomes" id="UP001295740"/>
    </source>
</evidence>
<keyword evidence="4" id="KW-1185">Reference proteome</keyword>
<feature type="region of interest" description="Disordered" evidence="1">
    <location>
        <begin position="42"/>
        <end position="63"/>
    </location>
</feature>
<protein>
    <submittedName>
        <fullName evidence="3">Uu.00g103820.m01.CDS01</fullName>
    </submittedName>
</protein>
<sequence>MAAKPTALARDVRTYKEETGYVVKWVVSTSRAYGFERRCKTVRKDEGSTSPQEQPRTATTPAPASACGIITCKQLVRRAKFLSNVAKQLPSSVMRALEQSIRLRESVGSLIQALGLPDSLISDTKHRRFISTLESLRRILSPLLVSAKEDVSTIPPGRPSFAKLTRNTFESLQFCDCRELEDDHEVFQPQNDKDSAEGSMKAEIVELDLYDAFAAFIELIEELKVSWDIIMRAWAGYQDRVLDLAAVSLTTNTAIDLIRTLEARSAELIEQHGGPMTMVSAYGRLVKSQHGYVDKADQYTAGEPHFFESNCELISCLLEVGITLFDTPIGKAEKKKAYASAERRREVLEEFDMKAMTQERDVDCSLFRMFLCNRDSSMVRPQIGETESVLSPLDEFAVHHVLVSRQIPMWSIFAATVLHRLHKWSDEEIERPWNDLVALTKEARKPENISSTGGRFELFRSNPILCGTWLWCLRHEQHRQGILLIDLSSIVVPAAHLYNALRTEKLLHTSWKDMELMLLQQGKDKVFHGGQPPDRRDRFKQMLRPWRREWHLGGIENILRSGKWNVELPPDDEPSSAAPTSPQAPCAEDGLSLSRRAKCLQKLLGVLNAETWEMSFSYFDFHLSCRTLLQRSTNATEKLILSSALEESFEPQKIYLNNMQLIAGVYHQYMDSGLGSVLATELTLNRSIVPRLACFEDALKKLRQQDMEDRFVRVRVQGGSCEMFLERGKSDARSSAQSDSVT</sequence>
<dbReference type="Pfam" id="PF20253">
    <property type="entry name" value="DUF6604"/>
    <property type="match status" value="1"/>
</dbReference>
<dbReference type="PANTHER" id="PTHR38795">
    <property type="entry name" value="DUF6604 DOMAIN-CONTAINING PROTEIN"/>
    <property type="match status" value="1"/>
</dbReference>
<feature type="region of interest" description="Disordered" evidence="1">
    <location>
        <begin position="569"/>
        <end position="588"/>
    </location>
</feature>
<evidence type="ECO:0000256" key="1">
    <source>
        <dbReference type="SAM" id="MobiDB-lite"/>
    </source>
</evidence>
<feature type="domain" description="DUF6604" evidence="2">
    <location>
        <begin position="13"/>
        <end position="263"/>
    </location>
</feature>
<dbReference type="Proteomes" id="UP001295740">
    <property type="component" value="Unassembled WGS sequence"/>
</dbReference>
<gene>
    <name evidence="3" type="ORF">KHLLAP_LOCUS3456</name>
</gene>
<dbReference type="InterPro" id="IPR046539">
    <property type="entry name" value="DUF6604"/>
</dbReference>
<feature type="compositionally biased region" description="Low complexity" evidence="1">
    <location>
        <begin position="575"/>
        <end position="587"/>
    </location>
</feature>
<dbReference type="AlphaFoldDB" id="A0AAI8VDP2"/>
<reference evidence="3" key="1">
    <citation type="submission" date="2023-10" db="EMBL/GenBank/DDBJ databases">
        <authorList>
            <person name="Hackl T."/>
        </authorList>
    </citation>
    <scope>NUCLEOTIDE SEQUENCE</scope>
</reference>
<dbReference type="PANTHER" id="PTHR38795:SF1">
    <property type="entry name" value="DUF6604 DOMAIN-CONTAINING PROTEIN"/>
    <property type="match status" value="1"/>
</dbReference>
<proteinExistence type="predicted"/>
<dbReference type="EMBL" id="CAUWAG010000004">
    <property type="protein sequence ID" value="CAJ2502988.1"/>
    <property type="molecule type" value="Genomic_DNA"/>
</dbReference>
<comment type="caution">
    <text evidence="3">The sequence shown here is derived from an EMBL/GenBank/DDBJ whole genome shotgun (WGS) entry which is preliminary data.</text>
</comment>
<name>A0AAI8VDP2_9PEZI</name>
<organism evidence="3 4">
    <name type="scientific">Anthostomella pinea</name>
    <dbReference type="NCBI Taxonomy" id="933095"/>
    <lineage>
        <taxon>Eukaryota</taxon>
        <taxon>Fungi</taxon>
        <taxon>Dikarya</taxon>
        <taxon>Ascomycota</taxon>
        <taxon>Pezizomycotina</taxon>
        <taxon>Sordariomycetes</taxon>
        <taxon>Xylariomycetidae</taxon>
        <taxon>Xylariales</taxon>
        <taxon>Xylariaceae</taxon>
        <taxon>Anthostomella</taxon>
    </lineage>
</organism>
<accession>A0AAI8VDP2</accession>
<evidence type="ECO:0000313" key="3">
    <source>
        <dbReference type="EMBL" id="CAJ2502988.1"/>
    </source>
</evidence>